<dbReference type="Pfam" id="PF01042">
    <property type="entry name" value="Ribonuc_L-PSP"/>
    <property type="match status" value="1"/>
</dbReference>
<dbReference type="PANTHER" id="PTHR11803">
    <property type="entry name" value="2-IMINOBUTANOATE/2-IMINOPROPANOATE DEAMINASE RIDA"/>
    <property type="match status" value="1"/>
</dbReference>
<dbReference type="InterPro" id="IPR035959">
    <property type="entry name" value="RutC-like_sf"/>
</dbReference>
<dbReference type="RefSeq" id="XP_022396310.1">
    <property type="nucleotide sequence ID" value="XM_022550565.1"/>
</dbReference>
<dbReference type="InterPro" id="IPR006056">
    <property type="entry name" value="RidA"/>
</dbReference>
<dbReference type="CDD" id="cd00448">
    <property type="entry name" value="YjgF_YER057c_UK114_family"/>
    <property type="match status" value="1"/>
</dbReference>
<dbReference type="SUPFAM" id="SSF55298">
    <property type="entry name" value="YjgF-like"/>
    <property type="match status" value="1"/>
</dbReference>
<dbReference type="Gene3D" id="3.30.1330.40">
    <property type="entry name" value="RutC-like"/>
    <property type="match status" value="1"/>
</dbReference>
<reference evidence="3" key="1">
    <citation type="journal article" date="2017" name="Genome Biol.">
        <title>Comparative genomics reveals high biological diversity and specific adaptations in the industrially and medically important fungal genus Aspergillus.</title>
        <authorList>
            <person name="de Vries R.P."/>
            <person name="Riley R."/>
            <person name="Wiebenga A."/>
            <person name="Aguilar-Osorio G."/>
            <person name="Amillis S."/>
            <person name="Uchima C.A."/>
            <person name="Anderluh G."/>
            <person name="Asadollahi M."/>
            <person name="Askin M."/>
            <person name="Barry K."/>
            <person name="Battaglia E."/>
            <person name="Bayram O."/>
            <person name="Benocci T."/>
            <person name="Braus-Stromeyer S.A."/>
            <person name="Caldana C."/>
            <person name="Canovas D."/>
            <person name="Cerqueira G.C."/>
            <person name="Chen F."/>
            <person name="Chen W."/>
            <person name="Choi C."/>
            <person name="Clum A."/>
            <person name="Dos Santos R.A."/>
            <person name="Damasio A.R."/>
            <person name="Diallinas G."/>
            <person name="Emri T."/>
            <person name="Fekete E."/>
            <person name="Flipphi M."/>
            <person name="Freyberg S."/>
            <person name="Gallo A."/>
            <person name="Gournas C."/>
            <person name="Habgood R."/>
            <person name="Hainaut M."/>
            <person name="Harispe M.L."/>
            <person name="Henrissat B."/>
            <person name="Hilden K.S."/>
            <person name="Hope R."/>
            <person name="Hossain A."/>
            <person name="Karabika E."/>
            <person name="Karaffa L."/>
            <person name="Karanyi Z."/>
            <person name="Krasevec N."/>
            <person name="Kuo A."/>
            <person name="Kusch H."/>
            <person name="LaButti K."/>
            <person name="Lagendijk E.L."/>
            <person name="Lapidus A."/>
            <person name="Levasseur A."/>
            <person name="Lindquist E."/>
            <person name="Lipzen A."/>
            <person name="Logrieco A.F."/>
            <person name="MacCabe A."/>
            <person name="Maekelae M.R."/>
            <person name="Malavazi I."/>
            <person name="Melin P."/>
            <person name="Meyer V."/>
            <person name="Mielnichuk N."/>
            <person name="Miskei M."/>
            <person name="Molnar A.P."/>
            <person name="Mule G."/>
            <person name="Ngan C.Y."/>
            <person name="Orejas M."/>
            <person name="Orosz E."/>
            <person name="Ouedraogo J.P."/>
            <person name="Overkamp K.M."/>
            <person name="Park H.-S."/>
            <person name="Perrone G."/>
            <person name="Piumi F."/>
            <person name="Punt P.J."/>
            <person name="Ram A.F."/>
            <person name="Ramon A."/>
            <person name="Rauscher S."/>
            <person name="Record E."/>
            <person name="Riano-Pachon D.M."/>
            <person name="Robert V."/>
            <person name="Roehrig J."/>
            <person name="Ruller R."/>
            <person name="Salamov A."/>
            <person name="Salih N.S."/>
            <person name="Samson R.A."/>
            <person name="Sandor E."/>
            <person name="Sanguinetti M."/>
            <person name="Schuetze T."/>
            <person name="Sepcic K."/>
            <person name="Shelest E."/>
            <person name="Sherlock G."/>
            <person name="Sophianopoulou V."/>
            <person name="Squina F.M."/>
            <person name="Sun H."/>
            <person name="Susca A."/>
            <person name="Todd R.B."/>
            <person name="Tsang A."/>
            <person name="Unkles S.E."/>
            <person name="van de Wiele N."/>
            <person name="van Rossen-Uffink D."/>
            <person name="Oliveira J.V."/>
            <person name="Vesth T.C."/>
            <person name="Visser J."/>
            <person name="Yu J.-H."/>
            <person name="Zhou M."/>
            <person name="Andersen M.R."/>
            <person name="Archer D.B."/>
            <person name="Baker S.E."/>
            <person name="Benoit I."/>
            <person name="Brakhage A.A."/>
            <person name="Braus G.H."/>
            <person name="Fischer R."/>
            <person name="Frisvad J.C."/>
            <person name="Goldman G.H."/>
            <person name="Houbraken J."/>
            <person name="Oakley B."/>
            <person name="Pocsi I."/>
            <person name="Scazzocchio C."/>
            <person name="Seiboth B."/>
            <person name="vanKuyk P.A."/>
            <person name="Wortman J."/>
            <person name="Dyer P.S."/>
            <person name="Grigoriev I.V."/>
        </authorList>
    </citation>
    <scope>NUCLEOTIDE SEQUENCE [LARGE SCALE GENOMIC DNA]</scope>
    <source>
        <strain evidence="3">CBS 516.65</strain>
    </source>
</reference>
<evidence type="ECO:0000256" key="1">
    <source>
        <dbReference type="ARBA" id="ARBA00010552"/>
    </source>
</evidence>
<organism evidence="2 3">
    <name type="scientific">Aspergillus glaucus CBS 516.65</name>
    <dbReference type="NCBI Taxonomy" id="1160497"/>
    <lineage>
        <taxon>Eukaryota</taxon>
        <taxon>Fungi</taxon>
        <taxon>Dikarya</taxon>
        <taxon>Ascomycota</taxon>
        <taxon>Pezizomycotina</taxon>
        <taxon>Eurotiomycetes</taxon>
        <taxon>Eurotiomycetidae</taxon>
        <taxon>Eurotiales</taxon>
        <taxon>Aspergillaceae</taxon>
        <taxon>Aspergillus</taxon>
        <taxon>Aspergillus subgen. Aspergillus</taxon>
    </lineage>
</organism>
<dbReference type="Proteomes" id="UP000184300">
    <property type="component" value="Unassembled WGS sequence"/>
</dbReference>
<dbReference type="OrthoDB" id="309640at2759"/>
<sequence>MSTKTPILTDKAPKPLPGIYSQAIVAGGVVYCSGAVAMDPETGKIVDGDVKAHTHQCIKNLTHILEAAGSDINKVVKVNVFLSDMDDFAGMNSVYTQYWGDVKPCRTCVAVKTLPLNTDVEIECIATL</sequence>
<dbReference type="GO" id="GO:0005829">
    <property type="term" value="C:cytosol"/>
    <property type="evidence" value="ECO:0007669"/>
    <property type="project" value="TreeGrafter"/>
</dbReference>
<proteinExistence type="inferred from homology"/>
<comment type="similarity">
    <text evidence="1">Belongs to the RutC family.</text>
</comment>
<dbReference type="STRING" id="1160497.A0A1L9V6X9"/>
<dbReference type="PANTHER" id="PTHR11803:SF22">
    <property type="entry name" value="ENDORIBONUCLEASE FAMILY PROTEIN BRT1, PUTATIVE (AFU_ORTHOLOGUE AFUA_5G03780)-RELATED"/>
    <property type="match status" value="1"/>
</dbReference>
<dbReference type="AlphaFoldDB" id="A0A1L9V6X9"/>
<gene>
    <name evidence="2" type="ORF">ASPGLDRAFT_948469</name>
</gene>
<accession>A0A1L9V6X9</accession>
<dbReference type="EMBL" id="KV878916">
    <property type="protein sequence ID" value="OJJ79612.1"/>
    <property type="molecule type" value="Genomic_DNA"/>
</dbReference>
<evidence type="ECO:0000313" key="2">
    <source>
        <dbReference type="EMBL" id="OJJ79612.1"/>
    </source>
</evidence>
<dbReference type="InterPro" id="IPR006175">
    <property type="entry name" value="YjgF/YER057c/UK114"/>
</dbReference>
<dbReference type="GO" id="GO:0019239">
    <property type="term" value="F:deaminase activity"/>
    <property type="evidence" value="ECO:0007669"/>
    <property type="project" value="TreeGrafter"/>
</dbReference>
<dbReference type="VEuPathDB" id="FungiDB:ASPGLDRAFT_948469"/>
<keyword evidence="3" id="KW-1185">Reference proteome</keyword>
<dbReference type="GeneID" id="34466825"/>
<dbReference type="FunFam" id="3.30.1330.40:FF:000001">
    <property type="entry name" value="L-PSP family endoribonuclease"/>
    <property type="match status" value="1"/>
</dbReference>
<protein>
    <submittedName>
        <fullName evidence="2">Uncharacterized protein</fullName>
    </submittedName>
</protein>
<dbReference type="GO" id="GO:0005739">
    <property type="term" value="C:mitochondrion"/>
    <property type="evidence" value="ECO:0007669"/>
    <property type="project" value="TreeGrafter"/>
</dbReference>
<evidence type="ECO:0000313" key="3">
    <source>
        <dbReference type="Proteomes" id="UP000184300"/>
    </source>
</evidence>
<name>A0A1L9V6X9_ASPGL</name>
<dbReference type="NCBIfam" id="TIGR00004">
    <property type="entry name" value="Rid family detoxifying hydrolase"/>
    <property type="match status" value="1"/>
</dbReference>